<proteinExistence type="predicted"/>
<comment type="caution">
    <text evidence="3">The sequence shown here is derived from an EMBL/GenBank/DDBJ whole genome shotgun (WGS) entry which is preliminary data.</text>
</comment>
<keyword evidence="4" id="KW-1185">Reference proteome</keyword>
<dbReference type="EMBL" id="JASGBQ010000021">
    <property type="protein sequence ID" value="MDI9242922.1"/>
    <property type="molecule type" value="Genomic_DNA"/>
</dbReference>
<dbReference type="Proteomes" id="UP001300383">
    <property type="component" value="Unassembled WGS sequence"/>
</dbReference>
<feature type="transmembrane region" description="Helical" evidence="2">
    <location>
        <begin position="21"/>
        <end position="39"/>
    </location>
</feature>
<accession>A0AAP4EYG8</accession>
<keyword evidence="2" id="KW-0472">Membrane</keyword>
<dbReference type="AlphaFoldDB" id="A0AAP4EYG8"/>
<evidence type="ECO:0000256" key="2">
    <source>
        <dbReference type="SAM" id="Phobius"/>
    </source>
</evidence>
<feature type="transmembrane region" description="Helical" evidence="2">
    <location>
        <begin position="51"/>
        <end position="79"/>
    </location>
</feature>
<evidence type="ECO:0000256" key="1">
    <source>
        <dbReference type="SAM" id="MobiDB-lite"/>
    </source>
</evidence>
<gene>
    <name evidence="3" type="ORF">QJ036_10640</name>
</gene>
<evidence type="ECO:0000313" key="3">
    <source>
        <dbReference type="EMBL" id="MDI9242922.1"/>
    </source>
</evidence>
<name>A0AAP4EYG8_9FIRM</name>
<protein>
    <submittedName>
        <fullName evidence="3">ABC transporter permease</fullName>
    </submittedName>
</protein>
<reference evidence="3 4" key="1">
    <citation type="submission" date="2023-05" db="EMBL/GenBank/DDBJ databases">
        <title>[ruminococcus] sp. nov., isolated from a pig farm feces dump.</title>
        <authorList>
            <person name="Chang Y.-H."/>
        </authorList>
    </citation>
    <scope>NUCLEOTIDE SEQUENCE [LARGE SCALE GENOMIC DNA]</scope>
    <source>
        <strain evidence="3 4">YH-rum2234</strain>
    </source>
</reference>
<feature type="transmembrane region" description="Helical" evidence="2">
    <location>
        <begin position="244"/>
        <end position="266"/>
    </location>
</feature>
<feature type="compositionally biased region" description="Basic and acidic residues" evidence="1">
    <location>
        <begin position="376"/>
        <end position="404"/>
    </location>
</feature>
<sequence length="404" mass="45038">MTTLLVLRERIKKLYARYGGIVMRVFKFLLAFAAFFAVNRTIGYMEKLNKSWLAVLLAAACAFLPNGVTVVVVSVYVLAQMYAVSLEVFFVVAAVFLLFFCLYYVFQPGNSILLVLIPLLFVCRLPLVVPMILGLVGTAFGVIPVSFGVIIYYMLKFVRDNVGLLASNGSLSMPGRYTQMIDGILGNRQMWVMVAACCAALLVAYVIRRLSVSHSWEIAIVAGTVTNIVLIFVGVFVLDVTFPVVTVIVSAVCAAGCSLVLEFFVFHLDYSRTEYVQFEDDDYYYYVKAVPKVAVTQPEVTVTKINSNTPDDKAVEEELFTLRRELGNTAEILTAGKDLEETRELFRERQPDSQSDPQPENQPDSGQEEAVAAEEETLRLQHGDETEKLMEDGEVQDADHNEDV</sequence>
<organism evidence="3 4">
    <name type="scientific">Fusibacillus kribbianus</name>
    <dbReference type="NCBI Taxonomy" id="3044208"/>
    <lineage>
        <taxon>Bacteria</taxon>
        <taxon>Bacillati</taxon>
        <taxon>Bacillota</taxon>
        <taxon>Clostridia</taxon>
        <taxon>Lachnospirales</taxon>
        <taxon>Lachnospiraceae</taxon>
        <taxon>Fusibacillus</taxon>
    </lineage>
</organism>
<feature type="region of interest" description="Disordered" evidence="1">
    <location>
        <begin position="345"/>
        <end position="404"/>
    </location>
</feature>
<keyword evidence="2" id="KW-0812">Transmembrane</keyword>
<feature type="compositionally biased region" description="Polar residues" evidence="1">
    <location>
        <begin position="352"/>
        <end position="365"/>
    </location>
</feature>
<feature type="transmembrane region" description="Helical" evidence="2">
    <location>
        <begin position="190"/>
        <end position="207"/>
    </location>
</feature>
<feature type="transmembrane region" description="Helical" evidence="2">
    <location>
        <begin position="86"/>
        <end position="106"/>
    </location>
</feature>
<keyword evidence="2" id="KW-1133">Transmembrane helix</keyword>
<evidence type="ECO:0000313" key="4">
    <source>
        <dbReference type="Proteomes" id="UP001300383"/>
    </source>
</evidence>
<feature type="transmembrane region" description="Helical" evidence="2">
    <location>
        <begin position="219"/>
        <end position="238"/>
    </location>
</feature>
<feature type="transmembrane region" description="Helical" evidence="2">
    <location>
        <begin position="136"/>
        <end position="155"/>
    </location>
</feature>
<feature type="transmembrane region" description="Helical" evidence="2">
    <location>
        <begin position="112"/>
        <end position="129"/>
    </location>
</feature>